<evidence type="ECO:0000313" key="9">
    <source>
        <dbReference type="EMBL" id="CAI8605958.1"/>
    </source>
</evidence>
<feature type="domain" description="TAZ-type" evidence="8">
    <location>
        <begin position="560"/>
        <end position="642"/>
    </location>
</feature>
<dbReference type="Proteomes" id="UP001157006">
    <property type="component" value="Chromosome 3"/>
</dbReference>
<feature type="compositionally biased region" description="Basic residues" evidence="6">
    <location>
        <begin position="718"/>
        <end position="734"/>
    </location>
</feature>
<dbReference type="InterPro" id="IPR035898">
    <property type="entry name" value="TAZ_dom_sf"/>
</dbReference>
<evidence type="ECO:0000256" key="1">
    <source>
        <dbReference type="ARBA" id="ARBA00022723"/>
    </source>
</evidence>
<dbReference type="Gene3D" id="1.20.1020.10">
    <property type="entry name" value="TAZ domain"/>
    <property type="match status" value="1"/>
</dbReference>
<evidence type="ECO:0000256" key="2">
    <source>
        <dbReference type="ARBA" id="ARBA00022741"/>
    </source>
</evidence>
<keyword evidence="1" id="KW-0479">Metal-binding</keyword>
<dbReference type="PANTHER" id="PTHR11638:SF185">
    <property type="entry name" value="ATP-DEPENDENT CLP PROTEASE ATP-BINDING SUBUNIT"/>
    <property type="match status" value="1"/>
</dbReference>
<dbReference type="InterPro" id="IPR050130">
    <property type="entry name" value="ClpA_ClpB"/>
</dbReference>
<dbReference type="GO" id="GO:0016887">
    <property type="term" value="F:ATP hydrolysis activity"/>
    <property type="evidence" value="ECO:0007669"/>
    <property type="project" value="InterPro"/>
</dbReference>
<dbReference type="PANTHER" id="PTHR11638">
    <property type="entry name" value="ATP-DEPENDENT CLP PROTEASE"/>
    <property type="match status" value="1"/>
</dbReference>
<dbReference type="InterPro" id="IPR001270">
    <property type="entry name" value="ClpA/B"/>
</dbReference>
<protein>
    <recommendedName>
        <fullName evidence="8">TAZ-type domain-containing protein</fullName>
    </recommendedName>
</protein>
<dbReference type="InterPro" id="IPR003959">
    <property type="entry name" value="ATPase_AAA_core"/>
</dbReference>
<dbReference type="InterPro" id="IPR000197">
    <property type="entry name" value="Znf_TAZ"/>
</dbReference>
<keyword evidence="10" id="KW-1185">Reference proteome</keyword>
<keyword evidence="7" id="KW-1133">Transmembrane helix</keyword>
<evidence type="ECO:0000313" key="10">
    <source>
        <dbReference type="Proteomes" id="UP001157006"/>
    </source>
</evidence>
<gene>
    <name evidence="9" type="ORF">VFH_III206800</name>
</gene>
<dbReference type="InterPro" id="IPR027417">
    <property type="entry name" value="P-loop_NTPase"/>
</dbReference>
<evidence type="ECO:0000256" key="3">
    <source>
        <dbReference type="ARBA" id="ARBA00022771"/>
    </source>
</evidence>
<feature type="region of interest" description="Disordered" evidence="6">
    <location>
        <begin position="709"/>
        <end position="734"/>
    </location>
</feature>
<reference evidence="9 10" key="1">
    <citation type="submission" date="2023-01" db="EMBL/GenBank/DDBJ databases">
        <authorList>
            <person name="Kreplak J."/>
        </authorList>
    </citation>
    <scope>NUCLEOTIDE SEQUENCE [LARGE SCALE GENOMIC DNA]</scope>
</reference>
<sequence>MVIQIIQITQVQSFERLSFTHVTVHVISRLQNKATKALLKLRGINYKWHEFLNNSNKVVVVMLWLPVVLIYFMDLQIWYSIISAVVGGTIGLFSHLGEIQNISQLRLQFQFFASAMQFNLMPKEKLLSQQATLLRKFRDAIHRLKLRYGLGKPFTKNESSQVDATRYALIWNEVIITFREEDILSDRELELLELPPNCWKIRVIRWPCFLLCNELLLALTQAKELENESDTSLWLRICKSEYRRPDHIAAVASLRSGIPVQQLTADESSLLLDLDNKLRERVIGQEDAVSAISRAMKRCRVGLKDPSRLITTLLFCGPTGVGKTELAKSLAACYFGSERNMIQLDMSEYMERHSVSKLIGSSPGYVGYGEGAFELPQQPQHLVNDDGFNQSQLSSNLENQVKIEPGIEHDKEVLNSHVPEQFHMSEMQNQFQQNSSEDCSRSAQYLSFPSGQHDLSSSALQNLQQMLHPHQLVAEYQNKFSCLIVGAQSNSKPVVLNQWPDSQDGNHMSNNISHDQHLHVHFHQRISGKDEAHCNNLSSDVSMSQAVAPRGAADPPDSGSDLKNAHKNQQRWLLFLLHARRCSAPEGRCQEHCCSSAQNLCKHIDGCTLGRHCPYPHCHHHRVLLRHFMHCKDPCCPVYVFVRNYRRAFQLKAQIQPESQSSLPSVVNGSCKSYNITAMSSRLISNPTLVVETSEGLHPSLKRIKTELHTNTNASNQHKTKLGGKAKTSKRQFI</sequence>
<evidence type="ECO:0000256" key="6">
    <source>
        <dbReference type="SAM" id="MobiDB-lite"/>
    </source>
</evidence>
<evidence type="ECO:0000256" key="5">
    <source>
        <dbReference type="ARBA" id="ARBA00022840"/>
    </source>
</evidence>
<feature type="transmembrane region" description="Helical" evidence="7">
    <location>
        <begin position="51"/>
        <end position="71"/>
    </location>
</feature>
<keyword evidence="2" id="KW-0547">Nucleotide-binding</keyword>
<organism evidence="9 10">
    <name type="scientific">Vicia faba</name>
    <name type="common">Broad bean</name>
    <name type="synonym">Faba vulgaris</name>
    <dbReference type="NCBI Taxonomy" id="3906"/>
    <lineage>
        <taxon>Eukaryota</taxon>
        <taxon>Viridiplantae</taxon>
        <taxon>Streptophyta</taxon>
        <taxon>Embryophyta</taxon>
        <taxon>Tracheophyta</taxon>
        <taxon>Spermatophyta</taxon>
        <taxon>Magnoliopsida</taxon>
        <taxon>eudicotyledons</taxon>
        <taxon>Gunneridae</taxon>
        <taxon>Pentapetalae</taxon>
        <taxon>rosids</taxon>
        <taxon>fabids</taxon>
        <taxon>Fabales</taxon>
        <taxon>Fabaceae</taxon>
        <taxon>Papilionoideae</taxon>
        <taxon>50 kb inversion clade</taxon>
        <taxon>NPAAA clade</taxon>
        <taxon>Hologalegina</taxon>
        <taxon>IRL clade</taxon>
        <taxon>Fabeae</taxon>
        <taxon>Vicia</taxon>
    </lineage>
</organism>
<keyword evidence="7" id="KW-0812">Transmembrane</keyword>
<accession>A0AAV1A8V0</accession>
<dbReference type="SUPFAM" id="SSF57933">
    <property type="entry name" value="TAZ domain"/>
    <property type="match status" value="1"/>
</dbReference>
<keyword evidence="7" id="KW-0472">Membrane</keyword>
<dbReference type="AlphaFoldDB" id="A0AAV1A8V0"/>
<evidence type="ECO:0000259" key="8">
    <source>
        <dbReference type="PROSITE" id="PS50134"/>
    </source>
</evidence>
<evidence type="ECO:0000256" key="4">
    <source>
        <dbReference type="ARBA" id="ARBA00022833"/>
    </source>
</evidence>
<evidence type="ECO:0000256" key="7">
    <source>
        <dbReference type="SAM" id="Phobius"/>
    </source>
</evidence>
<dbReference type="GO" id="GO:0034605">
    <property type="term" value="P:cellular response to heat"/>
    <property type="evidence" value="ECO:0007669"/>
    <property type="project" value="TreeGrafter"/>
</dbReference>
<dbReference type="GO" id="GO:0005737">
    <property type="term" value="C:cytoplasm"/>
    <property type="evidence" value="ECO:0007669"/>
    <property type="project" value="TreeGrafter"/>
</dbReference>
<feature type="region of interest" description="Disordered" evidence="6">
    <location>
        <begin position="545"/>
        <end position="564"/>
    </location>
</feature>
<dbReference type="PRINTS" id="PR00300">
    <property type="entry name" value="CLPPROTEASEA"/>
</dbReference>
<keyword evidence="4" id="KW-0862">Zinc</keyword>
<dbReference type="EMBL" id="OX451738">
    <property type="protein sequence ID" value="CAI8605958.1"/>
    <property type="molecule type" value="Genomic_DNA"/>
</dbReference>
<name>A0AAV1A8V0_VICFA</name>
<dbReference type="Gene3D" id="3.40.50.300">
    <property type="entry name" value="P-loop containing nucleotide triphosphate hydrolases"/>
    <property type="match status" value="1"/>
</dbReference>
<dbReference type="Pfam" id="PF07724">
    <property type="entry name" value="AAA_2"/>
    <property type="match status" value="1"/>
</dbReference>
<dbReference type="GO" id="GO:0005524">
    <property type="term" value="F:ATP binding"/>
    <property type="evidence" value="ECO:0007669"/>
    <property type="project" value="UniProtKB-KW"/>
</dbReference>
<keyword evidence="5" id="KW-0067">ATP-binding</keyword>
<dbReference type="GO" id="GO:0008270">
    <property type="term" value="F:zinc ion binding"/>
    <property type="evidence" value="ECO:0007669"/>
    <property type="project" value="UniProtKB-KW"/>
</dbReference>
<keyword evidence="3" id="KW-0863">Zinc-finger</keyword>
<dbReference type="Pfam" id="PF02135">
    <property type="entry name" value="zf-TAZ"/>
    <property type="match status" value="1"/>
</dbReference>
<proteinExistence type="predicted"/>
<dbReference type="SMART" id="SM00551">
    <property type="entry name" value="ZnF_TAZ"/>
    <property type="match status" value="1"/>
</dbReference>
<dbReference type="CDD" id="cd19499">
    <property type="entry name" value="RecA-like_ClpB_Hsp104-like"/>
    <property type="match status" value="1"/>
</dbReference>
<dbReference type="PROSITE" id="PS50134">
    <property type="entry name" value="ZF_TAZ"/>
    <property type="match status" value="1"/>
</dbReference>
<dbReference type="SUPFAM" id="SSF52540">
    <property type="entry name" value="P-loop containing nucleoside triphosphate hydrolases"/>
    <property type="match status" value="1"/>
</dbReference>